<dbReference type="InterPro" id="IPR020625">
    <property type="entry name" value="Schiff_base-form_aldolases_AS"/>
</dbReference>
<evidence type="ECO:0000313" key="4">
    <source>
        <dbReference type="EMBL" id="CUO36002.1"/>
    </source>
</evidence>
<organism evidence="4 5">
    <name type="scientific">Collinsella aerofaciens</name>
    <dbReference type="NCBI Taxonomy" id="74426"/>
    <lineage>
        <taxon>Bacteria</taxon>
        <taxon>Bacillati</taxon>
        <taxon>Actinomycetota</taxon>
        <taxon>Coriobacteriia</taxon>
        <taxon>Coriobacteriales</taxon>
        <taxon>Coriobacteriaceae</taxon>
        <taxon>Collinsella</taxon>
    </lineage>
</organism>
<dbReference type="Gene3D" id="3.20.20.70">
    <property type="entry name" value="Aldolase class I"/>
    <property type="match status" value="1"/>
</dbReference>
<sequence length="334" mass="36405">MFFGLDGLDTANKSERHRAARQTAKEILVATQKFTGVIPPVVVPDTEDHQLDVASFERSINRMIDAGVDGLFFLGSSGEVVFSTDERRRQIIAEAVRIVDHRVPVLVGIIDTETERMIEHGKVAQELGADALVATCPFYALQGMTEVEEHFRILHEELDLPIFAYDIPVCVHTKLPWKLLAKLGAEGVLAGVKDSSGDDISFRYLVQENEKNGHPMSILTGHEVVVDGAYLGGADGSVPGLANVEPEGYVRQWKAAQAGDWATVKAEQDRLNEISHIWDVTSGVQGYAGGVGAFKTAMNLMGIFDSPTMPRPVKAMTGENVEAIKKVLQDNGLL</sequence>
<dbReference type="Proteomes" id="UP000095468">
    <property type="component" value="Unassembled WGS sequence"/>
</dbReference>
<evidence type="ECO:0000313" key="5">
    <source>
        <dbReference type="Proteomes" id="UP000095468"/>
    </source>
</evidence>
<evidence type="ECO:0000256" key="1">
    <source>
        <dbReference type="ARBA" id="ARBA00023239"/>
    </source>
</evidence>
<dbReference type="PROSITE" id="PS00666">
    <property type="entry name" value="DHDPS_2"/>
    <property type="match status" value="1"/>
</dbReference>
<dbReference type="GO" id="GO:0019262">
    <property type="term" value="P:N-acetylneuraminate catabolic process"/>
    <property type="evidence" value="ECO:0007669"/>
    <property type="project" value="TreeGrafter"/>
</dbReference>
<dbReference type="SMART" id="SM01130">
    <property type="entry name" value="DHDPS"/>
    <property type="match status" value="1"/>
</dbReference>
<dbReference type="PRINTS" id="PR00146">
    <property type="entry name" value="DHPICSNTHASE"/>
</dbReference>
<dbReference type="InterPro" id="IPR013785">
    <property type="entry name" value="Aldolase_TIM"/>
</dbReference>
<dbReference type="SUPFAM" id="SSF51569">
    <property type="entry name" value="Aldolase"/>
    <property type="match status" value="1"/>
</dbReference>
<dbReference type="InterPro" id="IPR002220">
    <property type="entry name" value="DapA-like"/>
</dbReference>
<dbReference type="GO" id="GO:0005829">
    <property type="term" value="C:cytosol"/>
    <property type="evidence" value="ECO:0007669"/>
    <property type="project" value="TreeGrafter"/>
</dbReference>
<accession>A0A174AJG9</accession>
<dbReference type="PaxDb" id="74426-ERS852399_01529"/>
<dbReference type="PANTHER" id="PTHR42849">
    <property type="entry name" value="N-ACETYLNEURAMINATE LYASE"/>
    <property type="match status" value="1"/>
</dbReference>
<keyword evidence="1 3" id="KW-0456">Lyase</keyword>
<dbReference type="EMBL" id="CYYP01000012">
    <property type="protein sequence ID" value="CUO36002.1"/>
    <property type="molecule type" value="Genomic_DNA"/>
</dbReference>
<dbReference type="EC" id="4.1.2.-" evidence="4"/>
<name>A0A174AJG9_9ACTN</name>
<dbReference type="PIRSF" id="PIRSF001365">
    <property type="entry name" value="DHDPS"/>
    <property type="match status" value="1"/>
</dbReference>
<comment type="similarity">
    <text evidence="3">Belongs to the DapA family.</text>
</comment>
<dbReference type="Pfam" id="PF00701">
    <property type="entry name" value="DHDPS"/>
    <property type="match status" value="1"/>
</dbReference>
<evidence type="ECO:0000256" key="2">
    <source>
        <dbReference type="ARBA" id="ARBA00023270"/>
    </source>
</evidence>
<dbReference type="STRING" id="74426.ERS852399_01529"/>
<proteinExistence type="inferred from homology"/>
<evidence type="ECO:0000256" key="3">
    <source>
        <dbReference type="PIRNR" id="PIRNR001365"/>
    </source>
</evidence>
<gene>
    <name evidence="4" type="primary">yagE</name>
    <name evidence="4" type="ORF">ERS852381_01442</name>
</gene>
<dbReference type="AlphaFoldDB" id="A0A174AJG9"/>
<dbReference type="CDD" id="cd00408">
    <property type="entry name" value="DHDPS-like"/>
    <property type="match status" value="1"/>
</dbReference>
<protein>
    <submittedName>
        <fullName evidence="4">Probable 2-keto-3-deoxy-galactonate aldolase YagE</fullName>
        <ecNumber evidence="4">4.1.2.-</ecNumber>
    </submittedName>
</protein>
<dbReference type="PANTHER" id="PTHR42849:SF1">
    <property type="entry name" value="N-ACETYLNEURAMINATE LYASE"/>
    <property type="match status" value="1"/>
</dbReference>
<dbReference type="GO" id="GO:0008747">
    <property type="term" value="F:N-acetylneuraminate lyase activity"/>
    <property type="evidence" value="ECO:0007669"/>
    <property type="project" value="TreeGrafter"/>
</dbReference>
<reference evidence="4 5" key="1">
    <citation type="submission" date="2015-09" db="EMBL/GenBank/DDBJ databases">
        <authorList>
            <consortium name="Pathogen Informatics"/>
        </authorList>
    </citation>
    <scope>NUCLEOTIDE SEQUENCE [LARGE SCALE GENOMIC DNA]</scope>
    <source>
        <strain evidence="4 5">2789STDY5608823</strain>
    </source>
</reference>
<keyword evidence="2" id="KW-0704">Schiff base</keyword>